<proteinExistence type="predicted"/>
<feature type="domain" description="C3H1-type" evidence="7">
    <location>
        <begin position="134"/>
        <end position="162"/>
    </location>
</feature>
<name>A0A7I8L7M4_SPIIN</name>
<dbReference type="InterPro" id="IPR036855">
    <property type="entry name" value="Znf_CCCH_sf"/>
</dbReference>
<evidence type="ECO:0000256" key="6">
    <source>
        <dbReference type="SAM" id="MobiDB-lite"/>
    </source>
</evidence>
<feature type="zinc finger region" description="C3H1-type" evidence="5">
    <location>
        <begin position="294"/>
        <end position="322"/>
    </location>
</feature>
<feature type="zinc finger region" description="C3H1-type" evidence="5">
    <location>
        <begin position="134"/>
        <end position="162"/>
    </location>
</feature>
<dbReference type="Gene3D" id="4.10.1000.10">
    <property type="entry name" value="Zinc finger, CCCH-type"/>
    <property type="match status" value="1"/>
</dbReference>
<organism evidence="8 9">
    <name type="scientific">Spirodela intermedia</name>
    <name type="common">Intermediate duckweed</name>
    <dbReference type="NCBI Taxonomy" id="51605"/>
    <lineage>
        <taxon>Eukaryota</taxon>
        <taxon>Viridiplantae</taxon>
        <taxon>Streptophyta</taxon>
        <taxon>Embryophyta</taxon>
        <taxon>Tracheophyta</taxon>
        <taxon>Spermatophyta</taxon>
        <taxon>Magnoliopsida</taxon>
        <taxon>Liliopsida</taxon>
        <taxon>Araceae</taxon>
        <taxon>Lemnoideae</taxon>
        <taxon>Spirodela</taxon>
    </lineage>
</organism>
<dbReference type="GO" id="GO:0003677">
    <property type="term" value="F:DNA binding"/>
    <property type="evidence" value="ECO:0007669"/>
    <property type="project" value="UniProtKB-KW"/>
</dbReference>
<evidence type="ECO:0000256" key="4">
    <source>
        <dbReference type="ARBA" id="ARBA00023125"/>
    </source>
</evidence>
<dbReference type="EMBL" id="LR746275">
    <property type="protein sequence ID" value="CAA7406029.1"/>
    <property type="molecule type" value="Genomic_DNA"/>
</dbReference>
<gene>
    <name evidence="8" type="ORF">SI8410_12016707</name>
</gene>
<dbReference type="SUPFAM" id="SSF90229">
    <property type="entry name" value="CCCH zinc finger"/>
    <property type="match status" value="5"/>
</dbReference>
<dbReference type="Gene3D" id="2.30.30.1190">
    <property type="match status" value="3"/>
</dbReference>
<feature type="zinc finger region" description="C3H1-type" evidence="5">
    <location>
        <begin position="43"/>
        <end position="71"/>
    </location>
</feature>
<evidence type="ECO:0000313" key="9">
    <source>
        <dbReference type="Proteomes" id="UP000663760"/>
    </source>
</evidence>
<feature type="region of interest" description="Disordered" evidence="6">
    <location>
        <begin position="266"/>
        <end position="297"/>
    </location>
</feature>
<dbReference type="AlphaFoldDB" id="A0A7I8L7M4"/>
<evidence type="ECO:0000256" key="5">
    <source>
        <dbReference type="PROSITE-ProRule" id="PRU00723"/>
    </source>
</evidence>
<dbReference type="PANTHER" id="PTHR12506">
    <property type="entry name" value="PROTEIN PHOSPHATASE RELATED"/>
    <property type="match status" value="1"/>
</dbReference>
<sequence length="416" mass="44232">MEAPPSDDPGTGLEEPLWQLSLGGGSGSGGGGGGGGEPAYPQRPGERDCDFYMRTGSCGYGDKCRYNHPRSRAIGTPAAPMFGGEYPERVGQSVCQYFMKTGTCKFGASCKYHHPRQGGPVHPVQLNSSGFPLRPGEKDCSYYMKTGLCKFRATCKFHHPELADTSMAGLAPAPPFFPGVQSSSVHPPSQFPAMAGWQMSSPGQLLPGSYIPGAYGSMLFCPGVVPVSGWSSYPPPVNPAISPGGQPSFQAGPAYGMPHELPPSVPAYPGPYQSTSSSADPSVSGRRESLFPERPGQPECQYYMKTGDCKFGPTCKYDHPRERGMLKMNYSLSPLGLPLRQGAPPCTFYMQHGECKFGSSCKYDHPMGTLLSYSPSASSLPNMPPASFPIGNSVPTTAQTSSTTSSTDLRHGFMPS</sequence>
<feature type="compositionally biased region" description="Low complexity" evidence="6">
    <location>
        <begin position="396"/>
        <end position="407"/>
    </location>
</feature>
<dbReference type="PANTHER" id="PTHR12506:SF41">
    <property type="entry name" value="ZINC FINGER CCCH DOMAIN-CONTAINING PROTEIN 58"/>
    <property type="match status" value="1"/>
</dbReference>
<feature type="domain" description="C3H1-type" evidence="7">
    <location>
        <begin position="43"/>
        <end position="71"/>
    </location>
</feature>
<dbReference type="GO" id="GO:0008270">
    <property type="term" value="F:zinc ion binding"/>
    <property type="evidence" value="ECO:0007669"/>
    <property type="project" value="UniProtKB-KW"/>
</dbReference>
<evidence type="ECO:0000256" key="1">
    <source>
        <dbReference type="ARBA" id="ARBA00022723"/>
    </source>
</evidence>
<dbReference type="SMART" id="SM00356">
    <property type="entry name" value="ZnF_C3H1"/>
    <property type="match status" value="5"/>
</dbReference>
<feature type="domain" description="C3H1-type" evidence="7">
    <location>
        <begin position="89"/>
        <end position="117"/>
    </location>
</feature>
<protein>
    <recommendedName>
        <fullName evidence="7">C3H1-type domain-containing protein</fullName>
    </recommendedName>
</protein>
<feature type="zinc finger region" description="C3H1-type" evidence="5">
    <location>
        <begin position="89"/>
        <end position="117"/>
    </location>
</feature>
<feature type="domain" description="C3H1-type" evidence="7">
    <location>
        <begin position="294"/>
        <end position="322"/>
    </location>
</feature>
<feature type="region of interest" description="Disordered" evidence="6">
    <location>
        <begin position="389"/>
        <end position="416"/>
    </location>
</feature>
<dbReference type="PROSITE" id="PS50103">
    <property type="entry name" value="ZF_C3H1"/>
    <property type="match status" value="5"/>
</dbReference>
<keyword evidence="3 5" id="KW-0862">Zinc</keyword>
<feature type="compositionally biased region" description="Polar residues" evidence="6">
    <location>
        <begin position="272"/>
        <end position="281"/>
    </location>
</feature>
<feature type="region of interest" description="Disordered" evidence="6">
    <location>
        <begin position="1"/>
        <end position="46"/>
    </location>
</feature>
<dbReference type="OrthoDB" id="411372at2759"/>
<evidence type="ECO:0000313" key="8">
    <source>
        <dbReference type="EMBL" id="CAA7406029.1"/>
    </source>
</evidence>
<reference evidence="8" key="1">
    <citation type="submission" date="2020-02" db="EMBL/GenBank/DDBJ databases">
        <authorList>
            <person name="Scholz U."/>
            <person name="Mascher M."/>
            <person name="Fiebig A."/>
        </authorList>
    </citation>
    <scope>NUCLEOTIDE SEQUENCE</scope>
</reference>
<keyword evidence="4" id="KW-0238">DNA-binding</keyword>
<accession>A0A7I8L7M4</accession>
<dbReference type="InterPro" id="IPR050974">
    <property type="entry name" value="Plant_ZF_CCCH"/>
</dbReference>
<dbReference type="Pfam" id="PF00642">
    <property type="entry name" value="zf-CCCH"/>
    <property type="match status" value="5"/>
</dbReference>
<feature type="zinc finger region" description="C3H1-type" evidence="5">
    <location>
        <begin position="340"/>
        <end position="368"/>
    </location>
</feature>
<dbReference type="Proteomes" id="UP000663760">
    <property type="component" value="Chromosome 12"/>
</dbReference>
<keyword evidence="1 5" id="KW-0479">Metal-binding</keyword>
<evidence type="ECO:0000259" key="7">
    <source>
        <dbReference type="PROSITE" id="PS50103"/>
    </source>
</evidence>
<keyword evidence="2 5" id="KW-0863">Zinc-finger</keyword>
<keyword evidence="9" id="KW-1185">Reference proteome</keyword>
<evidence type="ECO:0000256" key="2">
    <source>
        <dbReference type="ARBA" id="ARBA00022771"/>
    </source>
</evidence>
<dbReference type="InterPro" id="IPR000571">
    <property type="entry name" value="Znf_CCCH"/>
</dbReference>
<feature type="domain" description="C3H1-type" evidence="7">
    <location>
        <begin position="340"/>
        <end position="368"/>
    </location>
</feature>
<feature type="compositionally biased region" description="Gly residues" evidence="6">
    <location>
        <begin position="22"/>
        <end position="37"/>
    </location>
</feature>
<evidence type="ECO:0000256" key="3">
    <source>
        <dbReference type="ARBA" id="ARBA00022833"/>
    </source>
</evidence>
<dbReference type="GO" id="GO:0003729">
    <property type="term" value="F:mRNA binding"/>
    <property type="evidence" value="ECO:0007669"/>
    <property type="project" value="TreeGrafter"/>
</dbReference>